<dbReference type="RefSeq" id="WP_311339349.1">
    <property type="nucleotide sequence ID" value="NZ_JAVRHS010000001.1"/>
</dbReference>
<feature type="signal peptide" evidence="6">
    <location>
        <begin position="1"/>
        <end position="33"/>
    </location>
</feature>
<feature type="chain" id="PRO_5045567529" evidence="6">
    <location>
        <begin position="34"/>
        <end position="984"/>
    </location>
</feature>
<evidence type="ECO:0000256" key="4">
    <source>
        <dbReference type="ARBA" id="ARBA00022833"/>
    </source>
</evidence>
<evidence type="ECO:0000259" key="8">
    <source>
        <dbReference type="Pfam" id="PF05193"/>
    </source>
</evidence>
<protein>
    <submittedName>
        <fullName evidence="9">Insulinase family protein</fullName>
    </submittedName>
</protein>
<keyword evidence="6" id="KW-0732">Signal</keyword>
<dbReference type="InterPro" id="IPR011249">
    <property type="entry name" value="Metalloenz_LuxS/M16"/>
</dbReference>
<reference evidence="9 10" key="1">
    <citation type="submission" date="2023-09" db="EMBL/GenBank/DDBJ databases">
        <authorList>
            <person name="Rey-Velasco X."/>
        </authorList>
    </citation>
    <scope>NUCLEOTIDE SEQUENCE [LARGE SCALE GENOMIC DNA]</scope>
    <source>
        <strain evidence="9 10">F390</strain>
    </source>
</reference>
<dbReference type="Pfam" id="PF05193">
    <property type="entry name" value="Peptidase_M16_C"/>
    <property type="match status" value="2"/>
</dbReference>
<feature type="domain" description="Peptidase M16 C-terminal" evidence="8">
    <location>
        <begin position="749"/>
        <end position="900"/>
    </location>
</feature>
<dbReference type="InterPro" id="IPR011765">
    <property type="entry name" value="Pept_M16_N"/>
</dbReference>
<dbReference type="InterPro" id="IPR050626">
    <property type="entry name" value="Peptidase_M16"/>
</dbReference>
<accession>A0ABU2ZH93</accession>
<name>A0ABU2ZH93_9SPHN</name>
<keyword evidence="4" id="KW-0862">Zinc</keyword>
<dbReference type="Pfam" id="PF00675">
    <property type="entry name" value="Peptidase_M16"/>
    <property type="match status" value="1"/>
</dbReference>
<keyword evidence="10" id="KW-1185">Reference proteome</keyword>
<evidence type="ECO:0000313" key="10">
    <source>
        <dbReference type="Proteomes" id="UP001259803"/>
    </source>
</evidence>
<evidence type="ECO:0000256" key="5">
    <source>
        <dbReference type="ARBA" id="ARBA00023049"/>
    </source>
</evidence>
<organism evidence="9 10">
    <name type="scientific">Croceicoccus esteveae</name>
    <dbReference type="NCBI Taxonomy" id="3075597"/>
    <lineage>
        <taxon>Bacteria</taxon>
        <taxon>Pseudomonadati</taxon>
        <taxon>Pseudomonadota</taxon>
        <taxon>Alphaproteobacteria</taxon>
        <taxon>Sphingomonadales</taxon>
        <taxon>Erythrobacteraceae</taxon>
        <taxon>Croceicoccus</taxon>
    </lineage>
</organism>
<dbReference type="Proteomes" id="UP001259803">
    <property type="component" value="Unassembled WGS sequence"/>
</dbReference>
<feature type="domain" description="Peptidase M16 C-terminal" evidence="8">
    <location>
        <begin position="240"/>
        <end position="429"/>
    </location>
</feature>
<comment type="caution">
    <text evidence="9">The sequence shown here is derived from an EMBL/GenBank/DDBJ whole genome shotgun (WGS) entry which is preliminary data.</text>
</comment>
<keyword evidence="3" id="KW-0378">Hydrolase</keyword>
<evidence type="ECO:0000256" key="6">
    <source>
        <dbReference type="SAM" id="SignalP"/>
    </source>
</evidence>
<dbReference type="PANTHER" id="PTHR43690:SF17">
    <property type="entry name" value="PROTEIN YHJJ"/>
    <property type="match status" value="1"/>
</dbReference>
<proteinExistence type="inferred from homology"/>
<dbReference type="EMBL" id="JAVRHS010000001">
    <property type="protein sequence ID" value="MDT0574787.1"/>
    <property type="molecule type" value="Genomic_DNA"/>
</dbReference>
<evidence type="ECO:0000256" key="3">
    <source>
        <dbReference type="ARBA" id="ARBA00022801"/>
    </source>
</evidence>
<feature type="domain" description="Peptidase M16 N-terminal" evidence="7">
    <location>
        <begin position="86"/>
        <end position="203"/>
    </location>
</feature>
<evidence type="ECO:0000259" key="7">
    <source>
        <dbReference type="Pfam" id="PF00675"/>
    </source>
</evidence>
<keyword evidence="5" id="KW-0482">Metalloprotease</keyword>
<dbReference type="Gene3D" id="3.30.830.10">
    <property type="entry name" value="Metalloenzyme, LuxS/M16 peptidase-like"/>
    <property type="match status" value="4"/>
</dbReference>
<dbReference type="PANTHER" id="PTHR43690">
    <property type="entry name" value="NARDILYSIN"/>
    <property type="match status" value="1"/>
</dbReference>
<evidence type="ECO:0000256" key="1">
    <source>
        <dbReference type="ARBA" id="ARBA00007261"/>
    </source>
</evidence>
<evidence type="ECO:0000256" key="2">
    <source>
        <dbReference type="ARBA" id="ARBA00022670"/>
    </source>
</evidence>
<dbReference type="InterPro" id="IPR007863">
    <property type="entry name" value="Peptidase_M16_C"/>
</dbReference>
<evidence type="ECO:0000313" key="9">
    <source>
        <dbReference type="EMBL" id="MDT0574787.1"/>
    </source>
</evidence>
<keyword evidence="2" id="KW-0645">Protease</keyword>
<gene>
    <name evidence="9" type="ORF">RM533_01155</name>
</gene>
<dbReference type="SUPFAM" id="SSF63411">
    <property type="entry name" value="LuxS/MPP-like metallohydrolase"/>
    <property type="match status" value="4"/>
</dbReference>
<comment type="similarity">
    <text evidence="1">Belongs to the peptidase M16 family.</text>
</comment>
<sequence>MIHPPFVPVRIGQFGATLLIALGLPAIFLPAAAAQPAPAAEAARDWPQVELDRPWIYRGSDVPPDPEWRFGELANGLRYAVRFNEVPQDQLSIRVRIDAGSLHERDDEQGYAHLLEHLTFRQSKYLAEGETIPRWEQLGATFGSDTNAETTPTQTVYKLDVPDVDSAKIAEVFRLLSGMITAPTLSQEGVRAEVPIVLAEKRERGGAALRVAEATRQTFFAGQKLAVRAPIGTEETLQAATRDKVRAFHQRWYRPQNTVISIAGDVDPAVLEQMLETHFGGWKVRGKPVRAPDFGKPAASPDALMAQGALAPVGEVRILVEPDLPRNISYAVLRPWQQVADTIAYNEALLLDQLALSVLNRRLEARARAGADYLAAQVGQDDINRSADVTFVSITPLTEDWQAALADVRATIAAALDNPPRDDEIARELAEFENAFAIGVETSAVQQATDLANNIVEAVDIRETVAAPDTVLNVLRGMRPKVTPDAVLRHTRALFAGTVLRALMTVPQASQADAATLRTAMLAPVDAAAANAEAKPLPSFADLPPLGKPGKVVEAGAAGLLGIETLTLSNGVRAMLWANDAEAGRVSVRVRFGNGYGAFDADSAAYADLGEAAIMGMGIGDLGQDALDRLATGRKLGLGFRIEENSFLMSAETRAADLEDQLYLFAAKLVQPRWDENPVLRARAALGLSYPAFATSPQGVIERDLEYLLRGRDPRFQRSTTAQLDALTPQGLQNVWEPILASGPVSVEIFGDFDRAQAMAALERTFGAMDKRSSTPALPQLSVLPVTGGPPVVLAHRGDANQAAAVIGWPTGGGREQIRLSRQVEILAQLFNNRLFDAMRERLGASYAPGVRAQWPLDREEGGMIVAMAQLQPKDVPAFYEEAERIAADLAQTAPAEIEIARVTEPLRQLVSRSASGNGFWLNQLGGAARDPARFEQVRSILTDYSRTTPEMMQTLARRFLGDGKTFKLSVLPQGQSGASDVAG</sequence>